<dbReference type="Proteomes" id="UP000215144">
    <property type="component" value="Chromosome 1"/>
</dbReference>
<dbReference type="InterPro" id="IPR036866">
    <property type="entry name" value="RibonucZ/Hydroxyglut_hydro"/>
</dbReference>
<dbReference type="KEGG" id="saco:SAME_01666"/>
<dbReference type="SUPFAM" id="SSF56281">
    <property type="entry name" value="Metallo-hydrolase/oxidoreductase"/>
    <property type="match status" value="1"/>
</dbReference>
<dbReference type="PANTHER" id="PTHR46233">
    <property type="entry name" value="HYDROXYACYLGLUTATHIONE HYDROLASE GLOC"/>
    <property type="match status" value="1"/>
</dbReference>
<dbReference type="CDD" id="cd06262">
    <property type="entry name" value="metallo-hydrolase-like_MBL-fold"/>
    <property type="match status" value="1"/>
</dbReference>
<evidence type="ECO:0000256" key="2">
    <source>
        <dbReference type="ARBA" id="ARBA00022723"/>
    </source>
</evidence>
<name>A0A239X9A1_STRAI</name>
<evidence type="ECO:0000313" key="6">
    <source>
        <dbReference type="EMBL" id="SNV43242.1"/>
    </source>
</evidence>
<evidence type="ECO:0000259" key="5">
    <source>
        <dbReference type="SMART" id="SM00849"/>
    </source>
</evidence>
<dbReference type="EMBL" id="LT906454">
    <property type="protein sequence ID" value="SNV43242.1"/>
    <property type="molecule type" value="Genomic_DNA"/>
</dbReference>
<keyword evidence="2" id="KW-0479">Metal-binding</keyword>
<dbReference type="SMART" id="SM00849">
    <property type="entry name" value="Lactamase_B"/>
    <property type="match status" value="1"/>
</dbReference>
<dbReference type="PANTHER" id="PTHR46233:SF3">
    <property type="entry name" value="HYDROXYACYLGLUTATHIONE HYDROLASE GLOC"/>
    <property type="match status" value="1"/>
</dbReference>
<dbReference type="GO" id="GO:0016787">
    <property type="term" value="F:hydrolase activity"/>
    <property type="evidence" value="ECO:0007669"/>
    <property type="project" value="UniProtKB-KW"/>
</dbReference>
<keyword evidence="3 6" id="KW-0378">Hydrolase</keyword>
<keyword evidence="4" id="KW-0862">Zinc</keyword>
<sequence length="211" mass="23822">MKIHTIINTVAGENTYLLESDHGVLVIDPGSDWPKIETTLQEIKKPVLAILLTHTHYDHIMSVEAVRQHFNQPPLYVSEKEASWLQSPEDNLSGLPRHDDMANIVVAPAEYTFELRKLYTIGNFNFTVVPTPGHSWGSVSFIFSSEETIFSGDALFKETIGRTDLPTGNFDELITGIRQELFTQPNHFAVYPGHGHSTTIAHEKNFNPYFK</sequence>
<evidence type="ECO:0000256" key="1">
    <source>
        <dbReference type="ARBA" id="ARBA00001947"/>
    </source>
</evidence>
<comment type="cofactor">
    <cofactor evidence="1">
        <name>Zn(2+)</name>
        <dbReference type="ChEBI" id="CHEBI:29105"/>
    </cofactor>
</comment>
<organism evidence="6 7">
    <name type="scientific">Streptococcus acidominimus</name>
    <dbReference type="NCBI Taxonomy" id="1326"/>
    <lineage>
        <taxon>Bacteria</taxon>
        <taxon>Bacillati</taxon>
        <taxon>Bacillota</taxon>
        <taxon>Bacilli</taxon>
        <taxon>Lactobacillales</taxon>
        <taxon>Streptococcaceae</taxon>
        <taxon>Streptococcus</taxon>
    </lineage>
</organism>
<accession>A0A239X9A1</accession>
<dbReference type="InterPro" id="IPR051453">
    <property type="entry name" value="MBL_Glyoxalase_II"/>
</dbReference>
<protein>
    <submittedName>
        <fullName evidence="6">Hydrolase</fullName>
    </submittedName>
</protein>
<dbReference type="AlphaFoldDB" id="A0A239X9A1"/>
<reference evidence="6 7" key="1">
    <citation type="submission" date="2017-06" db="EMBL/GenBank/DDBJ databases">
        <authorList>
            <consortium name="Pathogen Informatics"/>
        </authorList>
    </citation>
    <scope>NUCLEOTIDE SEQUENCE [LARGE SCALE GENOMIC DNA]</scope>
    <source>
        <strain evidence="6 7">NCTC11291</strain>
    </source>
</reference>
<gene>
    <name evidence="6" type="ORF">SAMEA4504048_01666</name>
</gene>
<dbReference type="RefSeq" id="WP_095123175.1">
    <property type="nucleotide sequence ID" value="NZ_LT906454.1"/>
</dbReference>
<evidence type="ECO:0000256" key="3">
    <source>
        <dbReference type="ARBA" id="ARBA00022801"/>
    </source>
</evidence>
<proteinExistence type="predicted"/>
<dbReference type="OrthoDB" id="9802248at2"/>
<feature type="domain" description="Metallo-beta-lactamase" evidence="5">
    <location>
        <begin position="12"/>
        <end position="194"/>
    </location>
</feature>
<evidence type="ECO:0000256" key="4">
    <source>
        <dbReference type="ARBA" id="ARBA00022833"/>
    </source>
</evidence>
<dbReference type="Pfam" id="PF00753">
    <property type="entry name" value="Lactamase_B"/>
    <property type="match status" value="1"/>
</dbReference>
<dbReference type="Gene3D" id="3.60.15.10">
    <property type="entry name" value="Ribonuclease Z/Hydroxyacylglutathione hydrolase-like"/>
    <property type="match status" value="1"/>
</dbReference>
<evidence type="ECO:0000313" key="7">
    <source>
        <dbReference type="Proteomes" id="UP000215144"/>
    </source>
</evidence>
<dbReference type="InterPro" id="IPR001279">
    <property type="entry name" value="Metallo-B-lactamas"/>
</dbReference>
<dbReference type="GO" id="GO:0046872">
    <property type="term" value="F:metal ion binding"/>
    <property type="evidence" value="ECO:0007669"/>
    <property type="project" value="UniProtKB-KW"/>
</dbReference>